<proteinExistence type="predicted"/>
<dbReference type="AlphaFoldDB" id="A0A4Y2PD17"/>
<name>A0A4Y2PD17_ARAVE</name>
<organism evidence="1 2">
    <name type="scientific">Araneus ventricosus</name>
    <name type="common">Orbweaver spider</name>
    <name type="synonym">Epeira ventricosa</name>
    <dbReference type="NCBI Taxonomy" id="182803"/>
    <lineage>
        <taxon>Eukaryota</taxon>
        <taxon>Metazoa</taxon>
        <taxon>Ecdysozoa</taxon>
        <taxon>Arthropoda</taxon>
        <taxon>Chelicerata</taxon>
        <taxon>Arachnida</taxon>
        <taxon>Araneae</taxon>
        <taxon>Araneomorphae</taxon>
        <taxon>Entelegynae</taxon>
        <taxon>Araneoidea</taxon>
        <taxon>Araneidae</taxon>
        <taxon>Araneus</taxon>
    </lineage>
</organism>
<reference evidence="1 2" key="1">
    <citation type="journal article" date="2019" name="Sci. Rep.">
        <title>Orb-weaving spider Araneus ventricosus genome elucidates the spidroin gene catalogue.</title>
        <authorList>
            <person name="Kono N."/>
            <person name="Nakamura H."/>
            <person name="Ohtoshi R."/>
            <person name="Moran D.A.P."/>
            <person name="Shinohara A."/>
            <person name="Yoshida Y."/>
            <person name="Fujiwara M."/>
            <person name="Mori M."/>
            <person name="Tomita M."/>
            <person name="Arakawa K."/>
        </authorList>
    </citation>
    <scope>NUCLEOTIDE SEQUENCE [LARGE SCALE GENOMIC DNA]</scope>
</reference>
<keyword evidence="2" id="KW-1185">Reference proteome</keyword>
<gene>
    <name evidence="1" type="ORF">AVEN_150672_1</name>
</gene>
<dbReference type="EMBL" id="BGPR01010857">
    <property type="protein sequence ID" value="GBN48370.1"/>
    <property type="molecule type" value="Genomic_DNA"/>
</dbReference>
<comment type="caution">
    <text evidence="1">The sequence shown here is derived from an EMBL/GenBank/DDBJ whole genome shotgun (WGS) entry which is preliminary data.</text>
</comment>
<protein>
    <submittedName>
        <fullName evidence="1">Uncharacterized protein</fullName>
    </submittedName>
</protein>
<evidence type="ECO:0000313" key="2">
    <source>
        <dbReference type="Proteomes" id="UP000499080"/>
    </source>
</evidence>
<dbReference type="Proteomes" id="UP000499080">
    <property type="component" value="Unassembled WGS sequence"/>
</dbReference>
<sequence>MSQPMKSFQHMRLDPGINKRKKQFACKHRSSHSGISTASLFPDLAPCDFFLGLRTCLVGNDSQVPEKCSVEGTRGSGKRRLTICVYLFE</sequence>
<evidence type="ECO:0000313" key="1">
    <source>
        <dbReference type="EMBL" id="GBN48370.1"/>
    </source>
</evidence>
<accession>A0A4Y2PD17</accession>